<organism evidence="4 5">
    <name type="scientific">Candidatus Woesebacteria bacterium RIFCSPHIGHO2_01_FULL_39_28</name>
    <dbReference type="NCBI Taxonomy" id="1802496"/>
    <lineage>
        <taxon>Bacteria</taxon>
        <taxon>Candidatus Woeseibacteriota</taxon>
    </lineage>
</organism>
<sequence>MPSKRKIQKKRMKTVVEETTQPEAVEPSINNLPLSVASPIQNQSHVTVPVQPETTVTPTPVTELLPQEPTLIPQPESQSESESQDDTETSKSKKILKLAMITLLVIVLVGLISGGVYTYLKGIKKIENSRTEEKTSTSEPTIEVNISPTVTPTPEIKLSSFKVSVLNGEGVPGVAGKVKTILEKAGFSVSNTGNAKDYNFTVTVIQTKKNVSQAVVDTLKKTLSDGYTIKVGDTLEEKEVFDIIVTVGLK</sequence>
<name>A0A1F7YL26_9BACT</name>
<evidence type="ECO:0000259" key="3">
    <source>
        <dbReference type="Pfam" id="PF13399"/>
    </source>
</evidence>
<feature type="compositionally biased region" description="Polar residues" evidence="1">
    <location>
        <begin position="17"/>
        <end position="30"/>
    </location>
</feature>
<dbReference type="Proteomes" id="UP000178851">
    <property type="component" value="Unassembled WGS sequence"/>
</dbReference>
<evidence type="ECO:0000256" key="2">
    <source>
        <dbReference type="SAM" id="Phobius"/>
    </source>
</evidence>
<feature type="region of interest" description="Disordered" evidence="1">
    <location>
        <begin position="1"/>
        <end position="30"/>
    </location>
</feature>
<dbReference type="AlphaFoldDB" id="A0A1F7YL26"/>
<evidence type="ECO:0000313" key="5">
    <source>
        <dbReference type="Proteomes" id="UP000178851"/>
    </source>
</evidence>
<dbReference type="Pfam" id="PF13399">
    <property type="entry name" value="LytR_C"/>
    <property type="match status" value="1"/>
</dbReference>
<dbReference type="EMBL" id="MGGI01000001">
    <property type="protein sequence ID" value="OGM28003.1"/>
    <property type="molecule type" value="Genomic_DNA"/>
</dbReference>
<evidence type="ECO:0000313" key="4">
    <source>
        <dbReference type="EMBL" id="OGM28003.1"/>
    </source>
</evidence>
<accession>A0A1F7YL26</accession>
<keyword evidence="2" id="KW-1133">Transmembrane helix</keyword>
<proteinExistence type="predicted"/>
<gene>
    <name evidence="4" type="ORF">A2627_00475</name>
</gene>
<evidence type="ECO:0000256" key="1">
    <source>
        <dbReference type="SAM" id="MobiDB-lite"/>
    </source>
</evidence>
<keyword evidence="2" id="KW-0812">Transmembrane</keyword>
<feature type="compositionally biased region" description="Basic residues" evidence="1">
    <location>
        <begin position="1"/>
        <end position="13"/>
    </location>
</feature>
<feature type="compositionally biased region" description="Low complexity" evidence="1">
    <location>
        <begin position="70"/>
        <end position="81"/>
    </location>
</feature>
<comment type="caution">
    <text evidence="4">The sequence shown here is derived from an EMBL/GenBank/DDBJ whole genome shotgun (WGS) entry which is preliminary data.</text>
</comment>
<keyword evidence="2" id="KW-0472">Membrane</keyword>
<feature type="domain" description="LytR/CpsA/Psr regulator C-terminal" evidence="3">
    <location>
        <begin position="161"/>
        <end position="247"/>
    </location>
</feature>
<reference evidence="4 5" key="1">
    <citation type="journal article" date="2016" name="Nat. Commun.">
        <title>Thousands of microbial genomes shed light on interconnected biogeochemical processes in an aquifer system.</title>
        <authorList>
            <person name="Anantharaman K."/>
            <person name="Brown C.T."/>
            <person name="Hug L.A."/>
            <person name="Sharon I."/>
            <person name="Castelle C.J."/>
            <person name="Probst A.J."/>
            <person name="Thomas B.C."/>
            <person name="Singh A."/>
            <person name="Wilkins M.J."/>
            <person name="Karaoz U."/>
            <person name="Brodie E.L."/>
            <person name="Williams K.H."/>
            <person name="Hubbard S.S."/>
            <person name="Banfield J.F."/>
        </authorList>
    </citation>
    <scope>NUCLEOTIDE SEQUENCE [LARGE SCALE GENOMIC DNA]</scope>
</reference>
<dbReference type="InterPro" id="IPR027381">
    <property type="entry name" value="LytR/CpsA/Psr_C"/>
</dbReference>
<feature type="region of interest" description="Disordered" evidence="1">
    <location>
        <begin position="70"/>
        <end position="89"/>
    </location>
</feature>
<feature type="transmembrane region" description="Helical" evidence="2">
    <location>
        <begin position="98"/>
        <end position="120"/>
    </location>
</feature>
<dbReference type="Gene3D" id="3.30.70.2390">
    <property type="match status" value="1"/>
</dbReference>
<protein>
    <recommendedName>
        <fullName evidence="3">LytR/CpsA/Psr regulator C-terminal domain-containing protein</fullName>
    </recommendedName>
</protein>